<organism evidence="4 5">
    <name type="scientific">Candidatus Curtissbacteria bacterium GW2011_GWA1_40_16</name>
    <dbReference type="NCBI Taxonomy" id="1618405"/>
    <lineage>
        <taxon>Bacteria</taxon>
        <taxon>Candidatus Curtissiibacteriota</taxon>
    </lineage>
</organism>
<dbReference type="PANTHER" id="PTHR42760:SF133">
    <property type="entry name" value="3-OXOACYL-[ACYL-CARRIER-PROTEIN] REDUCTASE"/>
    <property type="match status" value="1"/>
</dbReference>
<dbReference type="PRINTS" id="PR00080">
    <property type="entry name" value="SDRFAMILY"/>
</dbReference>
<keyword evidence="2" id="KW-0560">Oxidoreductase</keyword>
<sequence>MIKNKTVLVTGASSGIGQAIAIECAKNEAVVLIGYRDNLAGAKETLEQVNKYSKGDIFQADLSKNDDVEKLFGEINKKGYIVLDSLVNNAGEYADGKFDDLGVWEEQFKNIFMSQVYVSNAFIKQGKSKNIRKIVNISSVYGIGEMGNPDAPHYSAAKAAVSSFTMNLAKKYGPDIAVNAIAPGYVWTPPWESTSKEELKACEELTKIRRFIKPEEIATMVVEVLNNDAITGEVIRVDGGLHLLNLV</sequence>
<comment type="similarity">
    <text evidence="1 3">Belongs to the short-chain dehydrogenases/reductases (SDR) family.</text>
</comment>
<dbReference type="InterPro" id="IPR036291">
    <property type="entry name" value="NAD(P)-bd_dom_sf"/>
</dbReference>
<name>A0A0G0RNA7_9BACT</name>
<comment type="caution">
    <text evidence="4">The sequence shown here is derived from an EMBL/GenBank/DDBJ whole genome shotgun (WGS) entry which is preliminary data.</text>
</comment>
<evidence type="ECO:0000256" key="3">
    <source>
        <dbReference type="RuleBase" id="RU000363"/>
    </source>
</evidence>
<evidence type="ECO:0000256" key="1">
    <source>
        <dbReference type="ARBA" id="ARBA00006484"/>
    </source>
</evidence>
<evidence type="ECO:0000313" key="5">
    <source>
        <dbReference type="Proteomes" id="UP000034531"/>
    </source>
</evidence>
<gene>
    <name evidence="4" type="ORF">UT84_C0001G0071</name>
</gene>
<dbReference type="CDD" id="cd05233">
    <property type="entry name" value="SDR_c"/>
    <property type="match status" value="1"/>
</dbReference>
<evidence type="ECO:0000313" key="4">
    <source>
        <dbReference type="EMBL" id="KKR51386.1"/>
    </source>
</evidence>
<dbReference type="SUPFAM" id="SSF51735">
    <property type="entry name" value="NAD(P)-binding Rossmann-fold domains"/>
    <property type="match status" value="1"/>
</dbReference>
<evidence type="ECO:0000256" key="2">
    <source>
        <dbReference type="ARBA" id="ARBA00023002"/>
    </source>
</evidence>
<dbReference type="PRINTS" id="PR00081">
    <property type="entry name" value="GDHRDH"/>
</dbReference>
<dbReference type="Proteomes" id="UP000034531">
    <property type="component" value="Unassembled WGS sequence"/>
</dbReference>
<dbReference type="PANTHER" id="PTHR42760">
    <property type="entry name" value="SHORT-CHAIN DEHYDROGENASES/REDUCTASES FAMILY MEMBER"/>
    <property type="match status" value="1"/>
</dbReference>
<accession>A0A0G0RNA7</accession>
<reference evidence="4 5" key="1">
    <citation type="journal article" date="2015" name="Nature">
        <title>rRNA introns, odd ribosomes, and small enigmatic genomes across a large radiation of phyla.</title>
        <authorList>
            <person name="Brown C.T."/>
            <person name="Hug L.A."/>
            <person name="Thomas B.C."/>
            <person name="Sharon I."/>
            <person name="Castelle C.J."/>
            <person name="Singh A."/>
            <person name="Wilkins M.J."/>
            <person name="Williams K.H."/>
            <person name="Banfield J.F."/>
        </authorList>
    </citation>
    <scope>NUCLEOTIDE SEQUENCE [LARGE SCALE GENOMIC DNA]</scope>
</reference>
<protein>
    <submittedName>
        <fullName evidence="4">3-oxoacyl-(Acyl-carrier-protein) reductase</fullName>
    </submittedName>
</protein>
<dbReference type="Gene3D" id="3.40.50.720">
    <property type="entry name" value="NAD(P)-binding Rossmann-like Domain"/>
    <property type="match status" value="1"/>
</dbReference>
<proteinExistence type="inferred from homology"/>
<dbReference type="EMBL" id="LBYI01000001">
    <property type="protein sequence ID" value="KKR51386.1"/>
    <property type="molecule type" value="Genomic_DNA"/>
</dbReference>
<dbReference type="GO" id="GO:0016616">
    <property type="term" value="F:oxidoreductase activity, acting on the CH-OH group of donors, NAD or NADP as acceptor"/>
    <property type="evidence" value="ECO:0007669"/>
    <property type="project" value="TreeGrafter"/>
</dbReference>
<dbReference type="InterPro" id="IPR002347">
    <property type="entry name" value="SDR_fam"/>
</dbReference>
<dbReference type="AlphaFoldDB" id="A0A0G0RNA7"/>
<dbReference type="Pfam" id="PF00106">
    <property type="entry name" value="adh_short"/>
    <property type="match status" value="1"/>
</dbReference>